<comment type="similarity">
    <text evidence="1">Belongs to the SleB family.</text>
</comment>
<dbReference type="SUPFAM" id="SSF47090">
    <property type="entry name" value="PGBD-like"/>
    <property type="match status" value="1"/>
</dbReference>
<gene>
    <name evidence="13" type="primary">sleB</name>
    <name evidence="13" type="ORF">ACFPU1_15715</name>
</gene>
<dbReference type="Pfam" id="PF07486">
    <property type="entry name" value="Hydrolase_2"/>
    <property type="match status" value="1"/>
</dbReference>
<dbReference type="EMBL" id="JBHSOZ010000010">
    <property type="protein sequence ID" value="MFC5714197.1"/>
    <property type="molecule type" value="Genomic_DNA"/>
</dbReference>
<dbReference type="InterPro" id="IPR002477">
    <property type="entry name" value="Peptidoglycan-bd-like"/>
</dbReference>
<feature type="region of interest" description="Disordered" evidence="9">
    <location>
        <begin position="123"/>
        <end position="205"/>
    </location>
</feature>
<dbReference type="NCBIfam" id="TIGR02869">
    <property type="entry name" value="spore_SleB"/>
    <property type="match status" value="1"/>
</dbReference>
<evidence type="ECO:0000256" key="3">
    <source>
        <dbReference type="ARBA" id="ARBA00022544"/>
    </source>
</evidence>
<dbReference type="Gene3D" id="1.10.101.10">
    <property type="entry name" value="PGBD-like superfamily/PGBD"/>
    <property type="match status" value="1"/>
</dbReference>
<keyword evidence="7" id="KW-0961">Cell wall biogenesis/degradation</keyword>
<feature type="chain" id="PRO_5046242583" description="Spore cortex-lytic enzyme" evidence="10">
    <location>
        <begin position="31"/>
        <end position="336"/>
    </location>
</feature>
<name>A0ABW0YRU0_9BACI</name>
<keyword evidence="5" id="KW-0378">Hydrolase</keyword>
<dbReference type="InterPro" id="IPR042047">
    <property type="entry name" value="SleB_dom1"/>
</dbReference>
<keyword evidence="6" id="KW-0749">Sporulation</keyword>
<dbReference type="Pfam" id="PF01471">
    <property type="entry name" value="PG_binding_1"/>
    <property type="match status" value="1"/>
</dbReference>
<feature type="compositionally biased region" description="Low complexity" evidence="9">
    <location>
        <begin position="151"/>
        <end position="167"/>
    </location>
</feature>
<reference evidence="14" key="1">
    <citation type="journal article" date="2019" name="Int. J. Syst. Evol. Microbiol.">
        <title>The Global Catalogue of Microorganisms (GCM) 10K type strain sequencing project: providing services to taxonomists for standard genome sequencing and annotation.</title>
        <authorList>
            <consortium name="The Broad Institute Genomics Platform"/>
            <consortium name="The Broad Institute Genome Sequencing Center for Infectious Disease"/>
            <person name="Wu L."/>
            <person name="Ma J."/>
        </authorList>
    </citation>
    <scope>NUCLEOTIDE SEQUENCE [LARGE SCALE GENOMIC DNA]</scope>
    <source>
        <strain evidence="14">CECT 7184</strain>
    </source>
</reference>
<evidence type="ECO:0000259" key="12">
    <source>
        <dbReference type="Pfam" id="PF07486"/>
    </source>
</evidence>
<evidence type="ECO:0000313" key="14">
    <source>
        <dbReference type="Proteomes" id="UP001596142"/>
    </source>
</evidence>
<evidence type="ECO:0000256" key="7">
    <source>
        <dbReference type="ARBA" id="ARBA00023316"/>
    </source>
</evidence>
<feature type="domain" description="Peptidoglycan binding-like" evidence="11">
    <location>
        <begin position="44"/>
        <end position="100"/>
    </location>
</feature>
<evidence type="ECO:0000256" key="6">
    <source>
        <dbReference type="ARBA" id="ARBA00022969"/>
    </source>
</evidence>
<organism evidence="13 14">
    <name type="scientific">Thalassorhabdus alkalitolerans</name>
    <dbReference type="NCBI Taxonomy" id="2282697"/>
    <lineage>
        <taxon>Bacteria</taxon>
        <taxon>Bacillati</taxon>
        <taxon>Bacillota</taxon>
        <taxon>Bacilli</taxon>
        <taxon>Bacillales</taxon>
        <taxon>Bacillaceae</taxon>
        <taxon>Thalassorhabdus</taxon>
    </lineage>
</organism>
<protein>
    <recommendedName>
        <fullName evidence="2 8">Spore cortex-lytic enzyme</fullName>
    </recommendedName>
</protein>
<comment type="caution">
    <text evidence="13">The sequence shown here is derived from an EMBL/GenBank/DDBJ whole genome shotgun (WGS) entry which is preliminary data.</text>
</comment>
<evidence type="ECO:0000256" key="8">
    <source>
        <dbReference type="NCBIfam" id="TIGR02869"/>
    </source>
</evidence>
<evidence type="ECO:0000313" key="13">
    <source>
        <dbReference type="EMBL" id="MFC5714197.1"/>
    </source>
</evidence>
<evidence type="ECO:0000256" key="2">
    <source>
        <dbReference type="ARBA" id="ARBA00018364"/>
    </source>
</evidence>
<evidence type="ECO:0000256" key="10">
    <source>
        <dbReference type="SAM" id="SignalP"/>
    </source>
</evidence>
<dbReference type="Gene3D" id="1.10.10.2520">
    <property type="entry name" value="Cell wall hydrolase SleB, domain 1"/>
    <property type="match status" value="1"/>
</dbReference>
<dbReference type="Proteomes" id="UP001596142">
    <property type="component" value="Unassembled WGS sequence"/>
</dbReference>
<accession>A0ABW0YRU0</accession>
<evidence type="ECO:0000256" key="5">
    <source>
        <dbReference type="ARBA" id="ARBA00022801"/>
    </source>
</evidence>
<dbReference type="Gene3D" id="6.20.240.60">
    <property type="match status" value="1"/>
</dbReference>
<keyword evidence="14" id="KW-1185">Reference proteome</keyword>
<dbReference type="InterPro" id="IPR011105">
    <property type="entry name" value="Cell_wall_hydrolase_SleB"/>
</dbReference>
<evidence type="ECO:0000256" key="1">
    <source>
        <dbReference type="ARBA" id="ARBA00007010"/>
    </source>
</evidence>
<dbReference type="InterPro" id="IPR036365">
    <property type="entry name" value="PGBD-like_sf"/>
</dbReference>
<feature type="compositionally biased region" description="Acidic residues" evidence="9">
    <location>
        <begin position="195"/>
        <end position="204"/>
    </location>
</feature>
<feature type="compositionally biased region" description="Acidic residues" evidence="9">
    <location>
        <begin position="168"/>
        <end position="187"/>
    </location>
</feature>
<proteinExistence type="inferred from homology"/>
<keyword evidence="4 10" id="KW-0732">Signal</keyword>
<feature type="domain" description="Cell wall hydrolase SleB" evidence="12">
    <location>
        <begin position="237"/>
        <end position="335"/>
    </location>
</feature>
<dbReference type="InterPro" id="IPR014224">
    <property type="entry name" value="Spore_cortex_SleB"/>
</dbReference>
<feature type="signal peptide" evidence="10">
    <location>
        <begin position="1"/>
        <end position="30"/>
    </location>
</feature>
<dbReference type="InterPro" id="IPR036366">
    <property type="entry name" value="PGBDSf"/>
</dbReference>
<evidence type="ECO:0000256" key="9">
    <source>
        <dbReference type="SAM" id="MobiDB-lite"/>
    </source>
</evidence>
<dbReference type="RefSeq" id="WP_385942795.1">
    <property type="nucleotide sequence ID" value="NZ_JBHSOZ010000010.1"/>
</dbReference>
<evidence type="ECO:0000256" key="4">
    <source>
        <dbReference type="ARBA" id="ARBA00022729"/>
    </source>
</evidence>
<keyword evidence="3" id="KW-0309">Germination</keyword>
<sequence length="336" mass="36979">MRTNMLSCLKKGIIASLCTAILCGLFPHQAAEAFTDQVIQRGATGDDVVELQSRLQYIGFYDETIDGVFGWGTYWSVKKYQEEFGMEVDGLVGEEMKTMLERSTNYDEEFVQRALREGRQFTHYGQTPKHKQKGPKGAQDQPEVARRDPGAAPEAPAEEPAPAPQEEAPAEEPAPEPAPEAEPEAAPEEPAVPAPEEEEPEEQTNEANIQKAMNVPDGYSENDIQIMSNAVYGEARGEPYVGQVAVAAVIINRIHSPTFPNTASGVIFEPRAFTAVADGQIWLEPDDTARRAVLDAINGQDPSSGAEYYFNPDTATSGWIWTRPQIKKIGKHIFCH</sequence>
<evidence type="ECO:0000259" key="11">
    <source>
        <dbReference type="Pfam" id="PF01471"/>
    </source>
</evidence>